<evidence type="ECO:0000313" key="2">
    <source>
        <dbReference type="Proteomes" id="UP000037122"/>
    </source>
</evidence>
<protein>
    <submittedName>
        <fullName evidence="1">Uncharacterized protein</fullName>
    </submittedName>
</protein>
<dbReference type="AlphaFoldDB" id="A0A0L0P5P4"/>
<evidence type="ECO:0000313" key="1">
    <source>
        <dbReference type="EMBL" id="KNE01366.1"/>
    </source>
</evidence>
<dbReference type="Proteomes" id="UP000037122">
    <property type="component" value="Unassembled WGS sequence"/>
</dbReference>
<organism evidence="1 2">
    <name type="scientific">Candidozyma auris</name>
    <name type="common">Yeast</name>
    <name type="synonym">Candida auris</name>
    <dbReference type="NCBI Taxonomy" id="498019"/>
    <lineage>
        <taxon>Eukaryota</taxon>
        <taxon>Fungi</taxon>
        <taxon>Dikarya</taxon>
        <taxon>Ascomycota</taxon>
        <taxon>Saccharomycotina</taxon>
        <taxon>Pichiomycetes</taxon>
        <taxon>Metschnikowiaceae</taxon>
        <taxon>Candidozyma</taxon>
    </lineage>
</organism>
<dbReference type="EMBL" id="LGST01000013">
    <property type="protein sequence ID" value="KNE01366.1"/>
    <property type="molecule type" value="Genomic_DNA"/>
</dbReference>
<sequence length="86" mass="9555">MAMKTTTTMMMMMMMMRSRTRTAGSCWGSRNSVKPESSCLRTNWMATANWRKAVPTKTSYSLLFFQAKTPADGLSSVAETASRNVG</sequence>
<reference evidence="2" key="1">
    <citation type="journal article" date="2015" name="BMC Genomics">
        <title>Draft genome of a commonly misdiagnosed multidrug resistant pathogen Candida auris.</title>
        <authorList>
            <person name="Chatterjee S."/>
            <person name="Alampalli S.V."/>
            <person name="Nageshan R.K."/>
            <person name="Chettiar S.T."/>
            <person name="Joshi S."/>
            <person name="Tatu U.S."/>
        </authorList>
    </citation>
    <scope>NUCLEOTIDE SEQUENCE [LARGE SCALE GENOMIC DNA]</scope>
    <source>
        <strain evidence="2">6684</strain>
    </source>
</reference>
<name>A0A0L0P5P4_CANAR</name>
<accession>A0A0L0P5P4</accession>
<gene>
    <name evidence="1" type="ORF">QG37_01681</name>
</gene>
<dbReference type="VEuPathDB" id="FungiDB:QG37_01681"/>
<comment type="caution">
    <text evidence="1">The sequence shown here is derived from an EMBL/GenBank/DDBJ whole genome shotgun (WGS) entry which is preliminary data.</text>
</comment>
<proteinExistence type="predicted"/>